<dbReference type="OrthoDB" id="9812899at2"/>
<evidence type="ECO:0000256" key="1">
    <source>
        <dbReference type="SAM" id="Phobius"/>
    </source>
</evidence>
<evidence type="ECO:0000313" key="4">
    <source>
        <dbReference type="Proteomes" id="UP000199125"/>
    </source>
</evidence>
<feature type="transmembrane region" description="Helical" evidence="1">
    <location>
        <begin position="243"/>
        <end position="266"/>
    </location>
</feature>
<dbReference type="InterPro" id="IPR037185">
    <property type="entry name" value="EmrE-like"/>
</dbReference>
<dbReference type="RefSeq" id="WP_090848967.1">
    <property type="nucleotide sequence ID" value="NZ_FNXG01000008.1"/>
</dbReference>
<keyword evidence="1" id="KW-1133">Transmembrane helix</keyword>
<feature type="transmembrane region" description="Helical" evidence="1">
    <location>
        <begin position="272"/>
        <end position="290"/>
    </location>
</feature>
<feature type="transmembrane region" description="Helical" evidence="1">
    <location>
        <begin position="218"/>
        <end position="236"/>
    </location>
</feature>
<evidence type="ECO:0000259" key="2">
    <source>
        <dbReference type="Pfam" id="PF00892"/>
    </source>
</evidence>
<protein>
    <submittedName>
        <fullName evidence="3">S-adenosylmethionine uptake transporter</fullName>
    </submittedName>
</protein>
<sequence length="296" mass="31239">MTIPLSPATPHGRGQQARGFYWVLLAFFLFSLCDVLTKQVSTSYHPIQVAWARQAGLFAGAIGILWAGGRSVLRSRRPGLQILRGVTSIVSTISFVAALRFLPLADATAVTFVAPLLITALAPLLLGEYVSLPRWCAVGVGLVGTLIVLRPGAGIAQPATLLVLLCATAFALRQILSRILAGLDPLRTTIAWSGLITTLALTAGLAVVGAVPASLSDMLMLFGLAVTAGCAELALIRGFSLAAAATLAPVQYSLMVWSVLWGILVFDQFPDFWTLGGATIIIASGAYSIWRQAERP</sequence>
<feature type="transmembrane region" description="Helical" evidence="1">
    <location>
        <begin position="132"/>
        <end position="149"/>
    </location>
</feature>
<keyword evidence="1" id="KW-0472">Membrane</keyword>
<dbReference type="PANTHER" id="PTHR22911">
    <property type="entry name" value="ACYL-MALONYL CONDENSING ENZYME-RELATED"/>
    <property type="match status" value="1"/>
</dbReference>
<gene>
    <name evidence="3" type="ORF">SAMN04488075_3052</name>
</gene>
<dbReference type="GO" id="GO:0016020">
    <property type="term" value="C:membrane"/>
    <property type="evidence" value="ECO:0007669"/>
    <property type="project" value="InterPro"/>
</dbReference>
<dbReference type="PANTHER" id="PTHR22911:SF103">
    <property type="entry name" value="BLR2811 PROTEIN"/>
    <property type="match status" value="1"/>
</dbReference>
<dbReference type="InterPro" id="IPR000620">
    <property type="entry name" value="EamA_dom"/>
</dbReference>
<feature type="transmembrane region" description="Helical" evidence="1">
    <location>
        <begin position="49"/>
        <end position="69"/>
    </location>
</feature>
<dbReference type="EMBL" id="FNXG01000008">
    <property type="protein sequence ID" value="SEI12021.1"/>
    <property type="molecule type" value="Genomic_DNA"/>
</dbReference>
<keyword evidence="4" id="KW-1185">Reference proteome</keyword>
<feature type="transmembrane region" description="Helical" evidence="1">
    <location>
        <begin position="155"/>
        <end position="176"/>
    </location>
</feature>
<organism evidence="3 4">
    <name type="scientific">Paracoccus alkenifer</name>
    <dbReference type="NCBI Taxonomy" id="65735"/>
    <lineage>
        <taxon>Bacteria</taxon>
        <taxon>Pseudomonadati</taxon>
        <taxon>Pseudomonadota</taxon>
        <taxon>Alphaproteobacteria</taxon>
        <taxon>Rhodobacterales</taxon>
        <taxon>Paracoccaceae</taxon>
        <taxon>Paracoccus</taxon>
    </lineage>
</organism>
<feature type="transmembrane region" description="Helical" evidence="1">
    <location>
        <begin position="107"/>
        <end position="125"/>
    </location>
</feature>
<feature type="transmembrane region" description="Helical" evidence="1">
    <location>
        <begin position="81"/>
        <end position="101"/>
    </location>
</feature>
<dbReference type="SUPFAM" id="SSF103481">
    <property type="entry name" value="Multidrug resistance efflux transporter EmrE"/>
    <property type="match status" value="2"/>
</dbReference>
<keyword evidence="1" id="KW-0812">Transmembrane</keyword>
<dbReference type="AlphaFoldDB" id="A0A1H6NGJ5"/>
<dbReference type="Pfam" id="PF00892">
    <property type="entry name" value="EamA"/>
    <property type="match status" value="1"/>
</dbReference>
<evidence type="ECO:0000313" key="3">
    <source>
        <dbReference type="EMBL" id="SEI12021.1"/>
    </source>
</evidence>
<proteinExistence type="predicted"/>
<accession>A0A1H6NGJ5</accession>
<feature type="transmembrane region" description="Helical" evidence="1">
    <location>
        <begin position="188"/>
        <end position="212"/>
    </location>
</feature>
<reference evidence="4" key="1">
    <citation type="submission" date="2016-10" db="EMBL/GenBank/DDBJ databases">
        <authorList>
            <person name="Varghese N."/>
            <person name="Submissions S."/>
        </authorList>
    </citation>
    <scope>NUCLEOTIDE SEQUENCE [LARGE SCALE GENOMIC DNA]</scope>
    <source>
        <strain evidence="4">DSM 11593</strain>
    </source>
</reference>
<dbReference type="Proteomes" id="UP000199125">
    <property type="component" value="Unassembled WGS sequence"/>
</dbReference>
<feature type="domain" description="EamA" evidence="2">
    <location>
        <begin position="18"/>
        <end position="149"/>
    </location>
</feature>
<feature type="transmembrane region" description="Helical" evidence="1">
    <location>
        <begin position="20"/>
        <end position="37"/>
    </location>
</feature>
<name>A0A1H6NGJ5_9RHOB</name>